<dbReference type="HOGENOM" id="CLU_431290_0_0_0"/>
<dbReference type="EMBL" id="DF820469">
    <property type="protein sequence ID" value="GAK59056.1"/>
    <property type="molecule type" value="Genomic_DNA"/>
</dbReference>
<name>A0A081C3A1_VECG1</name>
<dbReference type="Proteomes" id="UP000030661">
    <property type="component" value="Unassembled WGS sequence"/>
</dbReference>
<evidence type="ECO:0000313" key="1">
    <source>
        <dbReference type="EMBL" id="GAK59056.1"/>
    </source>
</evidence>
<proteinExistence type="predicted"/>
<keyword evidence="2" id="KW-1185">Reference proteome</keyword>
<organism evidence="1">
    <name type="scientific">Vecturithrix granuli</name>
    <dbReference type="NCBI Taxonomy" id="1499967"/>
    <lineage>
        <taxon>Bacteria</taxon>
        <taxon>Candidatus Moduliflexota</taxon>
        <taxon>Candidatus Vecturitrichia</taxon>
        <taxon>Candidatus Vecturitrichales</taxon>
        <taxon>Candidatus Vecturitrichaceae</taxon>
        <taxon>Candidatus Vecturithrix</taxon>
    </lineage>
</organism>
<accession>A0A081C3A1</accession>
<protein>
    <submittedName>
        <fullName evidence="1">Uncharacterized protein</fullName>
    </submittedName>
</protein>
<gene>
    <name evidence="1" type="ORF">U27_06032</name>
</gene>
<reference evidence="1" key="1">
    <citation type="journal article" date="2015" name="PeerJ">
        <title>First genomic representation of candidate bacterial phylum KSB3 points to enhanced environmental sensing as a trigger of wastewater bulking.</title>
        <authorList>
            <person name="Sekiguchi Y."/>
            <person name="Ohashi A."/>
            <person name="Parks D.H."/>
            <person name="Yamauchi T."/>
            <person name="Tyson G.W."/>
            <person name="Hugenholtz P."/>
        </authorList>
    </citation>
    <scope>NUCLEOTIDE SEQUENCE [LARGE SCALE GENOMIC DNA]</scope>
</reference>
<evidence type="ECO:0000313" key="2">
    <source>
        <dbReference type="Proteomes" id="UP000030661"/>
    </source>
</evidence>
<dbReference type="AlphaFoldDB" id="A0A081C3A1"/>
<sequence>MWRYIRQSLAEKQKHSHRVSSDQAAIDYDEIEDRHLETLWDDLKSEKYHQVCEQCQTIFTIIKQDLADDFGEDLQTFTLFDDPNEDRREAYFEALRLYQFALRGRAKELILHTKNLRDIDANLESYAKLRQEIQKEISTVSYLLGENYDHEVFFLPSELEELDRLMHTHCEVLLKQEFFRQMQLVIEALGPLARKDFQNVTEPYKNLRELCHQCLHILTLMKESRFFSKDDTSLEDYEHDVHIYLQVLWYLAIKTDLNKIEKFLHPNTYSEGLDEFCQVFAAISLLEEVVPHLDEARQRGLSDKTATILLEDYAEYVETIITHEAEKNGRRGLHQLLETDRLLAEGAVPDDIQAIALVLPENKLERLKEMYAPLEDFQHSYQELIRNDAQIALQQKASQEFGKLLEQAARGIGLREEPGKPAEDSTPQPVRTAYRYEYDRGVIGPEPVVWVVPPQTGALSGNRFLHKEWVADLYEDWKNRQVLAYMQQIIERHTRIQEKTRYRIDFAIKLFKKSSFALRLGEHKRIAVPNPNGRALRPDAKVDQFLQALHDPAFARLFEALKVKYQSRDGVKLQRLRWEWFAERELPPDCFETPKYDYLKYINTHWQKKLDDHSRLLDQLLQNKRDNEDKDDDD</sequence>